<dbReference type="GO" id="GO:0005737">
    <property type="term" value="C:cytoplasm"/>
    <property type="evidence" value="ECO:0007669"/>
    <property type="project" value="UniProtKB-SubCell"/>
</dbReference>
<dbReference type="Pfam" id="PF04570">
    <property type="entry name" value="zf-FLZ"/>
    <property type="match status" value="1"/>
</dbReference>
<gene>
    <name evidence="8" type="ORF">Adt_22495</name>
</gene>
<evidence type="ECO:0000313" key="8">
    <source>
        <dbReference type="EMBL" id="KAL2506874.1"/>
    </source>
</evidence>
<dbReference type="PANTHER" id="PTHR33059">
    <property type="entry name" value="FCS-LIKE ZINC FINGER 5"/>
    <property type="match status" value="1"/>
</dbReference>
<evidence type="ECO:0000256" key="6">
    <source>
        <dbReference type="PROSITE-ProRule" id="PRU01131"/>
    </source>
</evidence>
<dbReference type="InterPro" id="IPR007650">
    <property type="entry name" value="Zf-FLZ_dom"/>
</dbReference>
<comment type="similarity">
    <text evidence="2">Belongs to the FLZ family.</text>
</comment>
<evidence type="ECO:0000313" key="9">
    <source>
        <dbReference type="Proteomes" id="UP001604336"/>
    </source>
</evidence>
<name>A0ABD1T2E6_9LAMI</name>
<accession>A0ABD1T2E6</accession>
<organism evidence="8 9">
    <name type="scientific">Abeliophyllum distichum</name>
    <dbReference type="NCBI Taxonomy" id="126358"/>
    <lineage>
        <taxon>Eukaryota</taxon>
        <taxon>Viridiplantae</taxon>
        <taxon>Streptophyta</taxon>
        <taxon>Embryophyta</taxon>
        <taxon>Tracheophyta</taxon>
        <taxon>Spermatophyta</taxon>
        <taxon>Magnoliopsida</taxon>
        <taxon>eudicotyledons</taxon>
        <taxon>Gunneridae</taxon>
        <taxon>Pentapetalae</taxon>
        <taxon>asterids</taxon>
        <taxon>lamiids</taxon>
        <taxon>Lamiales</taxon>
        <taxon>Oleaceae</taxon>
        <taxon>Forsythieae</taxon>
        <taxon>Abeliophyllum</taxon>
    </lineage>
</organism>
<evidence type="ECO:0000256" key="2">
    <source>
        <dbReference type="ARBA" id="ARBA00009374"/>
    </source>
</evidence>
<dbReference type="GO" id="GO:0008270">
    <property type="term" value="F:zinc ion binding"/>
    <property type="evidence" value="ECO:0007669"/>
    <property type="project" value="UniProtKB-KW"/>
</dbReference>
<evidence type="ECO:0000256" key="3">
    <source>
        <dbReference type="ARBA" id="ARBA00022490"/>
    </source>
</evidence>
<keyword evidence="9" id="KW-1185">Reference proteome</keyword>
<keyword evidence="3" id="KW-0963">Cytoplasm</keyword>
<dbReference type="EMBL" id="JBFOLK010000006">
    <property type="protein sequence ID" value="KAL2506874.1"/>
    <property type="molecule type" value="Genomic_DNA"/>
</dbReference>
<feature type="domain" description="FLZ-type" evidence="7">
    <location>
        <begin position="55"/>
        <end position="99"/>
    </location>
</feature>
<comment type="subcellular location">
    <subcellularLocation>
        <location evidence="1">Cytoplasm</location>
    </subcellularLocation>
</comment>
<dbReference type="PANTHER" id="PTHR33059:SF84">
    <property type="entry name" value="FCS-LIKE ZINC FINGER 15"/>
    <property type="match status" value="1"/>
</dbReference>
<comment type="caution">
    <text evidence="8">The sequence shown here is derived from an EMBL/GenBank/DDBJ whole genome shotgun (WGS) entry which is preliminary data.</text>
</comment>
<protein>
    <recommendedName>
        <fullName evidence="7">FLZ-type domain-containing protein</fullName>
    </recommendedName>
</protein>
<dbReference type="Proteomes" id="UP001604336">
    <property type="component" value="Unassembled WGS sequence"/>
</dbReference>
<evidence type="ECO:0000256" key="4">
    <source>
        <dbReference type="ARBA" id="ARBA00022723"/>
    </source>
</evidence>
<keyword evidence="5" id="KW-0863">Zinc-finger</keyword>
<keyword evidence="4" id="KW-0479">Metal-binding</keyword>
<dbReference type="AlphaFoldDB" id="A0ABD1T2E6"/>
<reference evidence="9" key="1">
    <citation type="submission" date="2024-07" db="EMBL/GenBank/DDBJ databases">
        <title>Two chromosome-level genome assemblies of Korean endemic species Abeliophyllum distichum and Forsythia ovata (Oleaceae).</title>
        <authorList>
            <person name="Jang H."/>
        </authorList>
    </citation>
    <scope>NUCLEOTIDE SEQUENCE [LARGE SCALE GENOMIC DNA]</scope>
</reference>
<evidence type="ECO:0000256" key="1">
    <source>
        <dbReference type="ARBA" id="ARBA00004496"/>
    </source>
</evidence>
<dbReference type="PROSITE" id="PS51795">
    <property type="entry name" value="ZF_FLZ"/>
    <property type="match status" value="1"/>
</dbReference>
<proteinExistence type="inferred from homology"/>
<evidence type="ECO:0000259" key="7">
    <source>
        <dbReference type="PROSITE" id="PS51795"/>
    </source>
</evidence>
<sequence>MVGLSVILEGHKDINKRNSQVISKVSFCMAIKTPSTPSSPTPRASNLSPGTANYGFLDHCFLCKQKLLPGKDIYMYKGDKGFCSVECRCRQISMDEESAKAACTRQYKNCSLSSSSRKGSRKRANAFGY</sequence>
<keyword evidence="5" id="KW-0862">Zinc</keyword>
<evidence type="ECO:0000256" key="5">
    <source>
        <dbReference type="ARBA" id="ARBA00022771"/>
    </source>
</evidence>
<feature type="zinc finger region" description="FLZ-type" evidence="6">
    <location>
        <begin position="55"/>
        <end position="99"/>
    </location>
</feature>